<proteinExistence type="predicted"/>
<organism evidence="2 3">
    <name type="scientific">Eleusine coracana subsp. coracana</name>
    <dbReference type="NCBI Taxonomy" id="191504"/>
    <lineage>
        <taxon>Eukaryota</taxon>
        <taxon>Viridiplantae</taxon>
        <taxon>Streptophyta</taxon>
        <taxon>Embryophyta</taxon>
        <taxon>Tracheophyta</taxon>
        <taxon>Spermatophyta</taxon>
        <taxon>Magnoliopsida</taxon>
        <taxon>Liliopsida</taxon>
        <taxon>Poales</taxon>
        <taxon>Poaceae</taxon>
        <taxon>PACMAD clade</taxon>
        <taxon>Chloridoideae</taxon>
        <taxon>Cynodonteae</taxon>
        <taxon>Eleusininae</taxon>
        <taxon>Eleusine</taxon>
    </lineage>
</organism>
<dbReference type="EMBL" id="BQKI01000018">
    <property type="protein sequence ID" value="GJN11455.1"/>
    <property type="molecule type" value="Genomic_DNA"/>
</dbReference>
<feature type="domain" description="F-box" evidence="1">
    <location>
        <begin position="15"/>
        <end position="51"/>
    </location>
</feature>
<protein>
    <recommendedName>
        <fullName evidence="1">F-box domain-containing protein</fullName>
    </recommendedName>
</protein>
<dbReference type="AlphaFoldDB" id="A0AAV5DNI6"/>
<dbReference type="InterPro" id="IPR001810">
    <property type="entry name" value="F-box_dom"/>
</dbReference>
<dbReference type="PANTHER" id="PTHR34709:SF25">
    <property type="entry name" value="OS06G0688400 PROTEIN"/>
    <property type="match status" value="1"/>
</dbReference>
<evidence type="ECO:0000259" key="1">
    <source>
        <dbReference type="PROSITE" id="PS50181"/>
    </source>
</evidence>
<dbReference type="InterPro" id="IPR055312">
    <property type="entry name" value="FBL15-like"/>
</dbReference>
<dbReference type="Gene3D" id="1.20.1280.50">
    <property type="match status" value="1"/>
</dbReference>
<dbReference type="PROSITE" id="PS50181">
    <property type="entry name" value="FBOX"/>
    <property type="match status" value="1"/>
</dbReference>
<dbReference type="Pfam" id="PF00646">
    <property type="entry name" value="F-box"/>
    <property type="match status" value="1"/>
</dbReference>
<dbReference type="Proteomes" id="UP001054889">
    <property type="component" value="Unassembled WGS sequence"/>
</dbReference>
<accession>A0AAV5DNI6</accession>
<dbReference type="SUPFAM" id="SSF52047">
    <property type="entry name" value="RNI-like"/>
    <property type="match status" value="1"/>
</dbReference>
<sequence>MPRIVRKKLSGFRRRDRISELPDHLLLNILVLLPIAEAIRTSMLSRRWRHVWTRLPLLEFVDDEEPVASFVDLIAGVIRGYVADVDMPDVSIFVDLRYQFAEAVRIATSAFLAAQRVKSSFGLVLSRDAVNWEWDSEEPPLLMPCFPCVKELVIWFQDVELRMPNTGTFASLTKLSIYGVYFTDSGNGIGDVVSSRCPCLRDLELRTIEGLKQFFLHSTSIVKCRLDTVMDLELLHVVAPNLGDINVTKCFVFVTGPTMMYLQLPELKHFHWEDRGPDKICPSLPSKLEVLTVIELPPPYLKRCEGGNSHFTRIMKMFRRIDTLHLDIRIAPDGADQKDLIHSTSIPFFGELDLAVHKNGHMFGPTILNLLSRRSGVRKMSLQIKADRVAPHIIILPCPSNCDCHNNENKITWHYLEWVVMKKFSGTEEEKGL</sequence>
<comment type="caution">
    <text evidence="2">The sequence shown here is derived from an EMBL/GenBank/DDBJ whole genome shotgun (WGS) entry which is preliminary data.</text>
</comment>
<name>A0AAV5DNI6_ELECO</name>
<evidence type="ECO:0000313" key="3">
    <source>
        <dbReference type="Proteomes" id="UP001054889"/>
    </source>
</evidence>
<reference evidence="2" key="1">
    <citation type="journal article" date="2018" name="DNA Res.">
        <title>Multiple hybrid de novo genome assembly of finger millet, an orphan allotetraploid crop.</title>
        <authorList>
            <person name="Hatakeyama M."/>
            <person name="Aluri S."/>
            <person name="Balachadran M.T."/>
            <person name="Sivarajan S.R."/>
            <person name="Patrignani A."/>
            <person name="Gruter S."/>
            <person name="Poveda L."/>
            <person name="Shimizu-Inatsugi R."/>
            <person name="Baeten J."/>
            <person name="Francoijs K.J."/>
            <person name="Nataraja K.N."/>
            <person name="Reddy Y.A.N."/>
            <person name="Phadnis S."/>
            <person name="Ravikumar R.L."/>
            <person name="Schlapbach R."/>
            <person name="Sreeman S.M."/>
            <person name="Shimizu K.K."/>
        </authorList>
    </citation>
    <scope>NUCLEOTIDE SEQUENCE</scope>
</reference>
<evidence type="ECO:0000313" key="2">
    <source>
        <dbReference type="EMBL" id="GJN11455.1"/>
    </source>
</evidence>
<dbReference type="InterPro" id="IPR036047">
    <property type="entry name" value="F-box-like_dom_sf"/>
</dbReference>
<gene>
    <name evidence="2" type="primary">ga29650</name>
    <name evidence="2" type="ORF">PR202_ga29650</name>
</gene>
<keyword evidence="3" id="KW-1185">Reference proteome</keyword>
<reference evidence="2" key="2">
    <citation type="submission" date="2021-12" db="EMBL/GenBank/DDBJ databases">
        <title>Resequencing data analysis of finger millet.</title>
        <authorList>
            <person name="Hatakeyama M."/>
            <person name="Aluri S."/>
            <person name="Balachadran M.T."/>
            <person name="Sivarajan S.R."/>
            <person name="Poveda L."/>
            <person name="Shimizu-Inatsugi R."/>
            <person name="Schlapbach R."/>
            <person name="Sreeman S.M."/>
            <person name="Shimizu K.K."/>
        </authorList>
    </citation>
    <scope>NUCLEOTIDE SEQUENCE</scope>
</reference>
<dbReference type="PANTHER" id="PTHR34709">
    <property type="entry name" value="OS10G0396666 PROTEIN"/>
    <property type="match status" value="1"/>
</dbReference>
<dbReference type="SUPFAM" id="SSF81383">
    <property type="entry name" value="F-box domain"/>
    <property type="match status" value="1"/>
</dbReference>